<dbReference type="GeneID" id="97261398"/>
<dbReference type="Proteomes" id="UP000197090">
    <property type="component" value="Unassembled WGS sequence"/>
</dbReference>
<comment type="subcellular location">
    <subcellularLocation>
        <location evidence="1">Cytoplasm</location>
    </subcellularLocation>
</comment>
<gene>
    <name evidence="16" type="ORF">CEE63_00200</name>
    <name evidence="17" type="ORF">CEK00_01690</name>
    <name evidence="15" type="ORF">U4I38_02350</name>
</gene>
<dbReference type="CDD" id="cd00038">
    <property type="entry name" value="CAP_ED"/>
    <property type="match status" value="1"/>
</dbReference>
<dbReference type="Proteomes" id="UP000216433">
    <property type="component" value="Unassembled WGS sequence"/>
</dbReference>
<dbReference type="SUPFAM" id="SSF51206">
    <property type="entry name" value="cAMP-binding domain-like"/>
    <property type="match status" value="1"/>
</dbReference>
<evidence type="ECO:0000313" key="18">
    <source>
        <dbReference type="Proteomes" id="UP000197090"/>
    </source>
</evidence>
<feature type="domain" description="Cyclic nucleotide-binding" evidence="13">
    <location>
        <begin position="62"/>
        <end position="114"/>
    </location>
</feature>
<organism evidence="16 18">
    <name type="scientific">Stenotrophomonas maltophilia</name>
    <name type="common">Pseudomonas maltophilia</name>
    <name type="synonym">Xanthomonas maltophilia</name>
    <dbReference type="NCBI Taxonomy" id="40324"/>
    <lineage>
        <taxon>Bacteria</taxon>
        <taxon>Pseudomonadati</taxon>
        <taxon>Pseudomonadota</taxon>
        <taxon>Gammaproteobacteria</taxon>
        <taxon>Lysobacterales</taxon>
        <taxon>Lysobacteraceae</taxon>
        <taxon>Stenotrophomonas</taxon>
        <taxon>Stenotrophomonas maltophilia group</taxon>
    </lineage>
</organism>
<keyword evidence="11" id="KW-0804">Transcription</keyword>
<evidence type="ECO:0000256" key="2">
    <source>
        <dbReference type="ARBA" id="ARBA00011738"/>
    </source>
</evidence>
<dbReference type="GO" id="GO:0003677">
    <property type="term" value="F:DNA binding"/>
    <property type="evidence" value="ECO:0007669"/>
    <property type="project" value="UniProtKB-KW"/>
</dbReference>
<dbReference type="InterPro" id="IPR014710">
    <property type="entry name" value="RmlC-like_jellyroll"/>
</dbReference>
<dbReference type="GO" id="GO:0003700">
    <property type="term" value="F:DNA-binding transcription factor activity"/>
    <property type="evidence" value="ECO:0007669"/>
    <property type="project" value="TreeGrafter"/>
</dbReference>
<reference evidence="17 19" key="1">
    <citation type="submission" date="2017-06" db="EMBL/GenBank/DDBJ databases">
        <title>Genome sequencing and assembly of Stenotrophomonas maltophilia DF07.</title>
        <authorList>
            <person name="Iyer R."/>
        </authorList>
    </citation>
    <scope>NUCLEOTIDE SEQUENCE [LARGE SCALE GENOMIC DNA]</scope>
    <source>
        <strain evidence="17 19">DF07</strain>
    </source>
</reference>
<dbReference type="EMBL" id="NJGC01000002">
    <property type="protein sequence ID" value="PAM74354.1"/>
    <property type="molecule type" value="Genomic_DNA"/>
</dbReference>
<reference evidence="16 18" key="2">
    <citation type="submission" date="2017-06" db="EMBL/GenBank/DDBJ databases">
        <authorList>
            <person name="Kim H.J."/>
            <person name="Triplett B.A."/>
        </authorList>
    </citation>
    <scope>NUCLEOTIDE SEQUENCE [LARGE SCALE GENOMIC DNA]</scope>
    <source>
        <strain evidence="16 18">594</strain>
    </source>
</reference>
<dbReference type="FunFam" id="1.10.10.10:FF:000028">
    <property type="entry name" value="Fumarate/nitrate reduction transcriptional regulator Fnr"/>
    <property type="match status" value="1"/>
</dbReference>
<dbReference type="GO" id="GO:0005829">
    <property type="term" value="C:cytosol"/>
    <property type="evidence" value="ECO:0007669"/>
    <property type="project" value="TreeGrafter"/>
</dbReference>
<keyword evidence="7" id="KW-0805">Transcription regulation</keyword>
<comment type="caution">
    <text evidence="16">The sequence shown here is derived from an EMBL/GenBank/DDBJ whole genome shotgun (WGS) entry which is preliminary data.</text>
</comment>
<dbReference type="InterPro" id="IPR036390">
    <property type="entry name" value="WH_DNA-bd_sf"/>
</dbReference>
<sequence>MSSNPPSHGRLGQATPNPAAADDGDALHFCSTCAFSDACMSQGYDKTALGDLHVLVDHVGPFHAGDYIFRAGESFDSIAAVRAGMVKTFVDDSQGNEQVLGFSLPGEVIGLNAIHGSRFPCNAVALDTVHLCRISFPKLSSLATRMPGLQAKLFSLLSAEIGKVATLAANHRTEERMAAFLLDMSERYARRGFSATRFNLTMARTEIANYLRMAPETASRVLRRLSDDGIIAVKQREILLLQPERLAALAVADESDPN</sequence>
<evidence type="ECO:0000256" key="3">
    <source>
        <dbReference type="ARBA" id="ARBA00020769"/>
    </source>
</evidence>
<dbReference type="InterPro" id="IPR000595">
    <property type="entry name" value="cNMP-bd_dom"/>
</dbReference>
<evidence type="ECO:0000256" key="1">
    <source>
        <dbReference type="ARBA" id="ARBA00004496"/>
    </source>
</evidence>
<dbReference type="InterPro" id="IPR050397">
    <property type="entry name" value="Env_Response_Regulators"/>
</dbReference>
<name>A0A246IFP0_STEMA</name>
<dbReference type="AlphaFoldDB" id="A0A246IFP0"/>
<evidence type="ECO:0000256" key="5">
    <source>
        <dbReference type="ARBA" id="ARBA00022533"/>
    </source>
</evidence>
<evidence type="ECO:0000313" key="16">
    <source>
        <dbReference type="EMBL" id="OWQ78964.1"/>
    </source>
</evidence>
<proteinExistence type="predicted"/>
<evidence type="ECO:0000256" key="7">
    <source>
        <dbReference type="ARBA" id="ARBA00023015"/>
    </source>
</evidence>
<evidence type="ECO:0000259" key="14">
    <source>
        <dbReference type="PROSITE" id="PS51063"/>
    </source>
</evidence>
<keyword evidence="6" id="KW-0973">c-di-GMP</keyword>
<keyword evidence="10" id="KW-0010">Activator</keyword>
<dbReference type="SMART" id="SM00100">
    <property type="entry name" value="cNMP"/>
    <property type="match status" value="1"/>
</dbReference>
<evidence type="ECO:0000256" key="12">
    <source>
        <dbReference type="ARBA" id="ARBA00031697"/>
    </source>
</evidence>
<dbReference type="EMBL" id="NIVX01000002">
    <property type="protein sequence ID" value="OWQ78964.1"/>
    <property type="molecule type" value="Genomic_DNA"/>
</dbReference>
<dbReference type="InterPro" id="IPR018490">
    <property type="entry name" value="cNMP-bd_dom_sf"/>
</dbReference>
<protein>
    <recommendedName>
        <fullName evidence="3">CRP-like protein Clp</fullName>
    </recommendedName>
    <alternativeName>
        <fullName evidence="12">Catabolite activation-like protein</fullName>
    </alternativeName>
</protein>
<evidence type="ECO:0000256" key="6">
    <source>
        <dbReference type="ARBA" id="ARBA00022636"/>
    </source>
</evidence>
<dbReference type="Proteomes" id="UP001288387">
    <property type="component" value="Unassembled WGS sequence"/>
</dbReference>
<evidence type="ECO:0000256" key="4">
    <source>
        <dbReference type="ARBA" id="ARBA00022491"/>
    </source>
</evidence>
<evidence type="ECO:0000313" key="19">
    <source>
        <dbReference type="Proteomes" id="UP000216433"/>
    </source>
</evidence>
<keyword evidence="5" id="KW-0021">Allosteric enzyme</keyword>
<dbReference type="SUPFAM" id="SSF46785">
    <property type="entry name" value="Winged helix' DNA-binding domain"/>
    <property type="match status" value="1"/>
</dbReference>
<keyword evidence="8" id="KW-0843">Virulence</keyword>
<dbReference type="InterPro" id="IPR012318">
    <property type="entry name" value="HTH_CRP"/>
</dbReference>
<dbReference type="PANTHER" id="PTHR24567:SF75">
    <property type="entry name" value="FUMARATE AND NITRATE REDUCTION REGULATORY PROTEIN"/>
    <property type="match status" value="1"/>
</dbReference>
<evidence type="ECO:0000313" key="15">
    <source>
        <dbReference type="EMBL" id="MDZ5763303.1"/>
    </source>
</evidence>
<dbReference type="SMART" id="SM00419">
    <property type="entry name" value="HTH_CRP"/>
    <property type="match status" value="1"/>
</dbReference>
<dbReference type="Gene3D" id="2.60.120.10">
    <property type="entry name" value="Jelly Rolls"/>
    <property type="match status" value="1"/>
</dbReference>
<evidence type="ECO:0000259" key="13">
    <source>
        <dbReference type="PROSITE" id="PS50042"/>
    </source>
</evidence>
<dbReference type="Pfam" id="PF00027">
    <property type="entry name" value="cNMP_binding"/>
    <property type="match status" value="1"/>
</dbReference>
<evidence type="ECO:0000313" key="17">
    <source>
        <dbReference type="EMBL" id="PAM74354.1"/>
    </source>
</evidence>
<reference evidence="15" key="3">
    <citation type="submission" date="2023-12" db="EMBL/GenBank/DDBJ databases">
        <title>'Antibacterial potential of Stenotrophomonas maltophilia cystic fibrosis isolates' (manuscript under preparation).</title>
        <authorList>
            <person name="Crisan C.V."/>
            <person name="Pettis M."/>
            <person name="Goldberg J.B."/>
        </authorList>
    </citation>
    <scope>NUCLEOTIDE SEQUENCE</scope>
    <source>
        <strain evidence="15">CCV129</strain>
    </source>
</reference>
<keyword evidence="9" id="KW-0238">DNA-binding</keyword>
<evidence type="ECO:0000256" key="9">
    <source>
        <dbReference type="ARBA" id="ARBA00023125"/>
    </source>
</evidence>
<dbReference type="InterPro" id="IPR036388">
    <property type="entry name" value="WH-like_DNA-bd_sf"/>
</dbReference>
<comment type="subunit">
    <text evidence="2">Homodimer.</text>
</comment>
<dbReference type="PANTHER" id="PTHR24567">
    <property type="entry name" value="CRP FAMILY TRANSCRIPTIONAL REGULATORY PROTEIN"/>
    <property type="match status" value="1"/>
</dbReference>
<accession>A0A246IFP0</accession>
<evidence type="ECO:0000256" key="10">
    <source>
        <dbReference type="ARBA" id="ARBA00023159"/>
    </source>
</evidence>
<feature type="domain" description="HTH crp-type" evidence="14">
    <location>
        <begin position="171"/>
        <end position="244"/>
    </location>
</feature>
<dbReference type="GO" id="GO:0003824">
    <property type="term" value="F:catalytic activity"/>
    <property type="evidence" value="ECO:0007669"/>
    <property type="project" value="UniProtKB-KW"/>
</dbReference>
<dbReference type="RefSeq" id="WP_005416832.1">
    <property type="nucleotide sequence ID" value="NZ_CABMJM010000083.1"/>
</dbReference>
<keyword evidence="4" id="KW-0678">Repressor</keyword>
<dbReference type="PRINTS" id="PR00034">
    <property type="entry name" value="HTHCRP"/>
</dbReference>
<evidence type="ECO:0000256" key="11">
    <source>
        <dbReference type="ARBA" id="ARBA00023163"/>
    </source>
</evidence>
<evidence type="ECO:0000256" key="8">
    <source>
        <dbReference type="ARBA" id="ARBA00023026"/>
    </source>
</evidence>
<dbReference type="PROSITE" id="PS51063">
    <property type="entry name" value="HTH_CRP_2"/>
    <property type="match status" value="1"/>
</dbReference>
<dbReference type="EMBL" id="JAXRVB010000002">
    <property type="protein sequence ID" value="MDZ5763303.1"/>
    <property type="molecule type" value="Genomic_DNA"/>
</dbReference>
<dbReference type="Gene3D" id="1.10.10.10">
    <property type="entry name" value="Winged helix-like DNA-binding domain superfamily/Winged helix DNA-binding domain"/>
    <property type="match status" value="1"/>
</dbReference>
<dbReference type="Pfam" id="PF13545">
    <property type="entry name" value="HTH_Crp_2"/>
    <property type="match status" value="1"/>
</dbReference>
<dbReference type="CDD" id="cd00092">
    <property type="entry name" value="HTH_CRP"/>
    <property type="match status" value="1"/>
</dbReference>
<dbReference type="PROSITE" id="PS50042">
    <property type="entry name" value="CNMP_BINDING_3"/>
    <property type="match status" value="1"/>
</dbReference>